<dbReference type="RefSeq" id="WP_030034342.1">
    <property type="nucleotide sequence ID" value="NZ_DF384213.1"/>
</dbReference>
<name>A0A0S6U011_CLOBO</name>
<dbReference type="PANTHER" id="PTHR39201">
    <property type="entry name" value="EXPORTED PROTEIN-RELATED"/>
    <property type="match status" value="1"/>
</dbReference>
<reference evidence="2" key="1">
    <citation type="submission" date="2013-10" db="EMBL/GenBank/DDBJ databases">
        <title>Draft genome sequence of Clostridium botulinum type B strain Osaka05.</title>
        <authorList>
            <person name="Sakaguchi Y."/>
            <person name="Hosomi K."/>
            <person name="Uchiyama J."/>
            <person name="Ogura Y."/>
            <person name="Sakaguchi M."/>
            <person name="Kohda T."/>
            <person name="Mukamoto M."/>
            <person name="Misawa N."/>
            <person name="Matsuzaki S."/>
            <person name="Hayashi T."/>
            <person name="Kozaki S."/>
        </authorList>
    </citation>
    <scope>NUCLEOTIDE SEQUENCE</scope>
    <source>
        <strain evidence="2">Osaka05</strain>
    </source>
</reference>
<accession>A0A0S6U011</accession>
<organism evidence="2">
    <name type="scientific">Clostridium botulinum B str. Osaka05</name>
    <dbReference type="NCBI Taxonomy" id="1407017"/>
    <lineage>
        <taxon>Bacteria</taxon>
        <taxon>Bacillati</taxon>
        <taxon>Bacillota</taxon>
        <taxon>Clostridia</taxon>
        <taxon>Eubacteriales</taxon>
        <taxon>Clostridiaceae</taxon>
        <taxon>Clostridium</taxon>
    </lineage>
</organism>
<dbReference type="PANTHER" id="PTHR39201:SF1">
    <property type="entry name" value="FLAVODOXIN-LIKE DOMAIN-CONTAINING PROTEIN"/>
    <property type="match status" value="1"/>
</dbReference>
<dbReference type="Gene3D" id="3.40.50.360">
    <property type="match status" value="1"/>
</dbReference>
<sequence>MKILIVFYSLEGHTKFVADVIREELDCDLLQLKPEKEIPKTGIAKFFLGGKSAIFNEKPSLKNQIPNLNGYDTIFIGTPIWAGRYTPSINTFISENKIKEKNVAFFACHGGGGSKKCFDKLQDVLKDNTILGTIDFVDSEDETEKREKVKQWISSIKIFK</sequence>
<dbReference type="SUPFAM" id="SSF52218">
    <property type="entry name" value="Flavoproteins"/>
    <property type="match status" value="1"/>
</dbReference>
<feature type="domain" description="Flavodoxin-like" evidence="1">
    <location>
        <begin position="3"/>
        <end position="157"/>
    </location>
</feature>
<dbReference type="GO" id="GO:0010181">
    <property type="term" value="F:FMN binding"/>
    <property type="evidence" value="ECO:0007669"/>
    <property type="project" value="InterPro"/>
</dbReference>
<evidence type="ECO:0000259" key="1">
    <source>
        <dbReference type="PROSITE" id="PS50902"/>
    </source>
</evidence>
<protein>
    <submittedName>
        <fullName evidence="2">Flavodoxin</fullName>
    </submittedName>
</protein>
<gene>
    <name evidence="2" type="ORF">CBO05C_1389</name>
</gene>
<dbReference type="InterPro" id="IPR008254">
    <property type="entry name" value="Flavodoxin/NO_synth"/>
</dbReference>
<dbReference type="GO" id="GO:0016651">
    <property type="term" value="F:oxidoreductase activity, acting on NAD(P)H"/>
    <property type="evidence" value="ECO:0007669"/>
    <property type="project" value="UniProtKB-ARBA"/>
</dbReference>
<dbReference type="Pfam" id="PF12682">
    <property type="entry name" value="Flavodoxin_4"/>
    <property type="match status" value="1"/>
</dbReference>
<dbReference type="Proteomes" id="UP000054164">
    <property type="component" value="Unassembled WGS sequence"/>
</dbReference>
<dbReference type="PROSITE" id="PS50902">
    <property type="entry name" value="FLAVODOXIN_LIKE"/>
    <property type="match status" value="1"/>
</dbReference>
<dbReference type="InterPro" id="IPR001226">
    <property type="entry name" value="Flavodoxin_CS"/>
</dbReference>
<evidence type="ECO:0000313" key="2">
    <source>
        <dbReference type="EMBL" id="GAE01699.1"/>
    </source>
</evidence>
<dbReference type="EMBL" id="DF384213">
    <property type="protein sequence ID" value="GAE01699.1"/>
    <property type="molecule type" value="Genomic_DNA"/>
</dbReference>
<dbReference type="PROSITE" id="PS00201">
    <property type="entry name" value="FLAVODOXIN"/>
    <property type="match status" value="1"/>
</dbReference>
<dbReference type="InterPro" id="IPR029039">
    <property type="entry name" value="Flavoprotein-like_sf"/>
</dbReference>
<dbReference type="AlphaFoldDB" id="A0A0S6U011"/>
<dbReference type="GO" id="GO:0009055">
    <property type="term" value="F:electron transfer activity"/>
    <property type="evidence" value="ECO:0007669"/>
    <property type="project" value="InterPro"/>
</dbReference>
<dbReference type="HOGENOM" id="CLU_068890_1_2_9"/>
<proteinExistence type="predicted"/>